<dbReference type="InterPro" id="IPR018113">
    <property type="entry name" value="PTrfase_EIIB_Cys"/>
</dbReference>
<evidence type="ECO:0000256" key="3">
    <source>
        <dbReference type="ARBA" id="ARBA00022475"/>
    </source>
</evidence>
<keyword evidence="2" id="KW-0813">Transport</keyword>
<dbReference type="PROSITE" id="PS00371">
    <property type="entry name" value="PTS_EIIA_TYPE_1_HIS"/>
    <property type="match status" value="1"/>
</dbReference>
<reference evidence="18 19" key="1">
    <citation type="submission" date="2016-10" db="EMBL/GenBank/DDBJ databases">
        <title>Draft genome sequences of four alkaliphilic bacteria belonging to the Anaerobacillus genus.</title>
        <authorList>
            <person name="Bassil N.M."/>
            <person name="Lloyd J.R."/>
        </authorList>
    </citation>
    <scope>NUCLEOTIDE SEQUENCE [LARGE SCALE GENOMIC DNA]</scope>
    <source>
        <strain evidence="18 19">DSM 22531</strain>
    </source>
</reference>
<keyword evidence="5" id="KW-0808">Transferase</keyword>
<dbReference type="Pfam" id="PF02378">
    <property type="entry name" value="PTS_EIIC"/>
    <property type="match status" value="1"/>
</dbReference>
<evidence type="ECO:0000313" key="19">
    <source>
        <dbReference type="Proteomes" id="UP000180057"/>
    </source>
</evidence>
<dbReference type="GO" id="GO:0009401">
    <property type="term" value="P:phosphoenolpyruvate-dependent sugar phosphotransferase system"/>
    <property type="evidence" value="ECO:0007669"/>
    <property type="project" value="UniProtKB-KW"/>
</dbReference>
<dbReference type="NCBIfam" id="TIGR00826">
    <property type="entry name" value="EIIB_glc"/>
    <property type="match status" value="1"/>
</dbReference>
<proteinExistence type="predicted"/>
<feature type="transmembrane region" description="Helical" evidence="13">
    <location>
        <begin position="379"/>
        <end position="401"/>
    </location>
</feature>
<evidence type="ECO:0000313" key="17">
    <source>
        <dbReference type="EMBL" id="OIJ18190.1"/>
    </source>
</evidence>
<evidence type="ECO:0000259" key="15">
    <source>
        <dbReference type="PROSITE" id="PS51098"/>
    </source>
</evidence>
<dbReference type="STRING" id="472963.BKP45_11420"/>
<feature type="transmembrane region" description="Helical" evidence="13">
    <location>
        <begin position="168"/>
        <end position="187"/>
    </location>
</feature>
<feature type="transmembrane region" description="Helical" evidence="13">
    <location>
        <begin position="272"/>
        <end position="290"/>
    </location>
</feature>
<dbReference type="Gene3D" id="3.30.1360.60">
    <property type="entry name" value="Glucose permease domain IIB"/>
    <property type="match status" value="1"/>
</dbReference>
<accession>A0A1S2M4L2</accession>
<dbReference type="OrthoDB" id="9764327at2"/>
<dbReference type="NCBIfam" id="TIGR00830">
    <property type="entry name" value="PTBA"/>
    <property type="match status" value="1"/>
</dbReference>
<keyword evidence="4 18" id="KW-0762">Sugar transport</keyword>
<dbReference type="PANTHER" id="PTHR30009:SF20">
    <property type="entry name" value="PTS SYSTEM GLUCOSE-SPECIFIC EIICB COMPONENT-RELATED"/>
    <property type="match status" value="1"/>
</dbReference>
<dbReference type="SUPFAM" id="SSF55604">
    <property type="entry name" value="Glucose permease domain IIB"/>
    <property type="match status" value="1"/>
</dbReference>
<dbReference type="InterPro" id="IPR001127">
    <property type="entry name" value="PTS_EIIA_1_perm"/>
</dbReference>
<dbReference type="AlphaFoldDB" id="A0A1S2M4L2"/>
<dbReference type="Pfam" id="PF00358">
    <property type="entry name" value="PTS_EIIA_1"/>
    <property type="match status" value="1"/>
</dbReference>
<keyword evidence="6" id="KW-0598">Phosphotransferase system</keyword>
<dbReference type="Proteomes" id="UP000180057">
    <property type="component" value="Unassembled WGS sequence"/>
</dbReference>
<dbReference type="InterPro" id="IPR036878">
    <property type="entry name" value="Glu_permease_IIB"/>
</dbReference>
<keyword evidence="19" id="KW-1185">Reference proteome</keyword>
<feature type="transmembrane region" description="Helical" evidence="13">
    <location>
        <begin position="58"/>
        <end position="81"/>
    </location>
</feature>
<feature type="domain" description="PTS EIIC type-1" evidence="16">
    <location>
        <begin position="2"/>
        <end position="413"/>
    </location>
</feature>
<evidence type="ECO:0000256" key="8">
    <source>
        <dbReference type="ARBA" id="ARBA00022777"/>
    </source>
</evidence>
<dbReference type="InterPro" id="IPR011055">
    <property type="entry name" value="Dup_hybrid_motif"/>
</dbReference>
<dbReference type="PROSITE" id="PS51103">
    <property type="entry name" value="PTS_EIIC_TYPE_1"/>
    <property type="match status" value="1"/>
</dbReference>
<dbReference type="EMBL" id="MLQS01000017">
    <property type="protein sequence ID" value="OIJ19669.1"/>
    <property type="molecule type" value="Genomic_DNA"/>
</dbReference>
<feature type="transmembrane region" description="Helical" evidence="13">
    <location>
        <begin position="88"/>
        <end position="110"/>
    </location>
</feature>
<feature type="transmembrane region" description="Helical" evidence="13">
    <location>
        <begin position="355"/>
        <end position="373"/>
    </location>
</feature>
<evidence type="ECO:0000256" key="11">
    <source>
        <dbReference type="PROSITE-ProRule" id="PRU00421"/>
    </source>
</evidence>
<evidence type="ECO:0000256" key="13">
    <source>
        <dbReference type="SAM" id="Phobius"/>
    </source>
</evidence>
<keyword evidence="7 13" id="KW-0812">Transmembrane</keyword>
<dbReference type="InterPro" id="IPR003352">
    <property type="entry name" value="PTS_EIIC"/>
</dbReference>
<dbReference type="CDD" id="cd00210">
    <property type="entry name" value="PTS_IIA_glc"/>
    <property type="match status" value="1"/>
</dbReference>
<dbReference type="PROSITE" id="PS51093">
    <property type="entry name" value="PTS_EIIA_TYPE_1"/>
    <property type="match status" value="1"/>
</dbReference>
<evidence type="ECO:0000256" key="9">
    <source>
        <dbReference type="ARBA" id="ARBA00022989"/>
    </source>
</evidence>
<dbReference type="PROSITE" id="PS51098">
    <property type="entry name" value="PTS_EIIB_TYPE_1"/>
    <property type="match status" value="1"/>
</dbReference>
<evidence type="ECO:0000259" key="16">
    <source>
        <dbReference type="PROSITE" id="PS51103"/>
    </source>
</evidence>
<evidence type="ECO:0000256" key="5">
    <source>
        <dbReference type="ARBA" id="ARBA00022679"/>
    </source>
</evidence>
<dbReference type="InterPro" id="IPR013013">
    <property type="entry name" value="PTS_EIIC_1"/>
</dbReference>
<dbReference type="GO" id="GO:0008982">
    <property type="term" value="F:protein-N(PI)-phosphohistidine-sugar phosphotransferase activity"/>
    <property type="evidence" value="ECO:0007669"/>
    <property type="project" value="InterPro"/>
</dbReference>
<feature type="transmembrane region" description="Helical" evidence="13">
    <location>
        <begin position="325"/>
        <end position="348"/>
    </location>
</feature>
<evidence type="ECO:0000256" key="12">
    <source>
        <dbReference type="SAM" id="Coils"/>
    </source>
</evidence>
<dbReference type="GO" id="GO:0016301">
    <property type="term" value="F:kinase activity"/>
    <property type="evidence" value="ECO:0007669"/>
    <property type="project" value="UniProtKB-KW"/>
</dbReference>
<organism evidence="18 19">
    <name type="scientific">Anaerobacillus alkalidiazotrophicus</name>
    <dbReference type="NCBI Taxonomy" id="472963"/>
    <lineage>
        <taxon>Bacteria</taxon>
        <taxon>Bacillati</taxon>
        <taxon>Bacillota</taxon>
        <taxon>Bacilli</taxon>
        <taxon>Bacillales</taxon>
        <taxon>Bacillaceae</taxon>
        <taxon>Anaerobacillus</taxon>
    </lineage>
</organism>
<dbReference type="RefSeq" id="WP_071389807.1">
    <property type="nucleotide sequence ID" value="NZ_MLQS01000017.1"/>
</dbReference>
<dbReference type="Pfam" id="PF00367">
    <property type="entry name" value="PTS_EIIB"/>
    <property type="match status" value="1"/>
</dbReference>
<dbReference type="CDD" id="cd00212">
    <property type="entry name" value="PTS_IIB_glc"/>
    <property type="match status" value="1"/>
</dbReference>
<evidence type="ECO:0000259" key="14">
    <source>
        <dbReference type="PROSITE" id="PS51093"/>
    </source>
</evidence>
<feature type="domain" description="PTS EIIB type-1" evidence="15">
    <location>
        <begin position="440"/>
        <end position="521"/>
    </location>
</feature>
<dbReference type="GO" id="GO:0005886">
    <property type="term" value="C:plasma membrane"/>
    <property type="evidence" value="ECO:0007669"/>
    <property type="project" value="UniProtKB-SubCell"/>
</dbReference>
<dbReference type="PANTHER" id="PTHR30009">
    <property type="entry name" value="CYTOCHROME C-TYPE SYNTHESIS PROTEIN AND PTS TRANSMEMBRANE COMPONENT"/>
    <property type="match status" value="1"/>
</dbReference>
<evidence type="ECO:0000313" key="18">
    <source>
        <dbReference type="EMBL" id="OIJ19669.1"/>
    </source>
</evidence>
<comment type="subcellular location">
    <subcellularLocation>
        <location evidence="1">Cell membrane</location>
        <topology evidence="1">Multi-pass membrane protein</topology>
    </subcellularLocation>
</comment>
<feature type="transmembrane region" description="Helical" evidence="13">
    <location>
        <begin position="122"/>
        <end position="147"/>
    </location>
</feature>
<keyword evidence="3" id="KW-1003">Cell membrane</keyword>
<dbReference type="EMBL" id="MLQS01000030">
    <property type="protein sequence ID" value="OIJ18190.1"/>
    <property type="molecule type" value="Genomic_DNA"/>
</dbReference>
<dbReference type="GO" id="GO:0090563">
    <property type="term" value="F:protein-phosphocysteine-sugar phosphotransferase activity"/>
    <property type="evidence" value="ECO:0007669"/>
    <property type="project" value="TreeGrafter"/>
</dbReference>
<name>A0A1S2M4L2_9BACI</name>
<feature type="domain" description="PTS EIIA type-1" evidence="14">
    <location>
        <begin position="568"/>
        <end position="672"/>
    </location>
</feature>
<evidence type="ECO:0000256" key="10">
    <source>
        <dbReference type="ARBA" id="ARBA00023136"/>
    </source>
</evidence>
<keyword evidence="12" id="KW-0175">Coiled coil</keyword>
<dbReference type="InterPro" id="IPR050429">
    <property type="entry name" value="PTS_Glucose_EIICBA"/>
</dbReference>
<feature type="transmembrane region" description="Helical" evidence="13">
    <location>
        <begin position="302"/>
        <end position="319"/>
    </location>
</feature>
<sequence length="705" mass="76220">MKIDFSSLQKFGKALMVPVALLPAAGILLGIGAALTGPLAQNVQFLQNPVIAQISAGMLQVGISLFVNLPIIFALGIAIGLTGGSGIAALAALLGYLIMNTTISFVLGITPEMAATSGEYGMALGIPTLETGVLGGIVVGFLAVYIYRKFHKFQPPEMLGFFAGDRSVGIFMVFASIILAFAMMIVWPPIQSGINAVANIIATDATNPAYVGLYGALERLLIPTGLHHIWYAPFLWTGLGGTTEVAGQLVSGDQYIFLAQIAAGVEVTAGRFMAGKFPIIMFGLLGAALAMYKRADADKKPVVKGMLIAAAGTAFLTGITEPIEFTFLFVAPFLYVFHSLLTGISYALTYMLDVHLGWAGGSGFIDYILVNVLPGTPNWWMNIVLGAMFFAIYYFSFSFVIKKWDIATPGRGGQEAKLFTRKDYNAKKDGSKSSKEERNKEIALHTIVALGGPENLVHVDACFTRLRVEVRKIELVDENLLKQLGAAGVVKIKNNIQVIFGGNSDLYKNEINELLQSQNLQEELNQFTEDVASTTENQEEVKQNTSFQADEIAIPIKGKLLPITEVPDAVFSEKMMGDGFAIVPKDGTVISPVKGKILNIFPTKHAIGIQADNGLEVLIHVGLDTVKLNGEGFELFVEKGQEVNQGQKLLNVDLDYINKHATSIITPILFMNLKENEMVFVEKSGDVEAHELNRIKIKSVEQKGA</sequence>
<dbReference type="FunFam" id="2.70.70.10:FF:000001">
    <property type="entry name" value="PTS system glucose-specific IIA component"/>
    <property type="match status" value="1"/>
</dbReference>
<evidence type="ECO:0000256" key="1">
    <source>
        <dbReference type="ARBA" id="ARBA00004651"/>
    </source>
</evidence>
<feature type="coiled-coil region" evidence="12">
    <location>
        <begin position="517"/>
        <end position="544"/>
    </location>
</feature>
<dbReference type="Gene3D" id="2.70.70.10">
    <property type="entry name" value="Glucose Permease (Domain IIA)"/>
    <property type="match status" value="1"/>
</dbReference>
<gene>
    <name evidence="18" type="ORF">BKP45_11420</name>
    <name evidence="17" type="ORF">BKP45_17135</name>
</gene>
<evidence type="ECO:0000256" key="6">
    <source>
        <dbReference type="ARBA" id="ARBA00022683"/>
    </source>
</evidence>
<dbReference type="SUPFAM" id="SSF51261">
    <property type="entry name" value="Duplicated hybrid motif"/>
    <property type="match status" value="1"/>
</dbReference>
<dbReference type="InterPro" id="IPR001996">
    <property type="entry name" value="PTS_IIB_1"/>
</dbReference>
<keyword evidence="9 13" id="KW-1133">Transmembrane helix</keyword>
<keyword evidence="10 13" id="KW-0472">Membrane</keyword>
<evidence type="ECO:0000256" key="2">
    <source>
        <dbReference type="ARBA" id="ARBA00022448"/>
    </source>
</evidence>
<protein>
    <submittedName>
        <fullName evidence="18">PTS sugar transporter subunit IIA</fullName>
    </submittedName>
</protein>
<keyword evidence="8" id="KW-0418">Kinase</keyword>
<feature type="active site" description="Phosphocysteine intermediate; for EIIB activity" evidence="11">
    <location>
        <position position="462"/>
    </location>
</feature>
<evidence type="ECO:0000256" key="7">
    <source>
        <dbReference type="ARBA" id="ARBA00022692"/>
    </source>
</evidence>
<evidence type="ECO:0000256" key="4">
    <source>
        <dbReference type="ARBA" id="ARBA00022597"/>
    </source>
</evidence>
<comment type="caution">
    <text evidence="18">The sequence shown here is derived from an EMBL/GenBank/DDBJ whole genome shotgun (WGS) entry which is preliminary data.</text>
</comment>